<gene>
    <name evidence="2" type="ORF">SAMN04488122_5832</name>
</gene>
<dbReference type="STRING" id="29529.SAMN04488122_5832"/>
<dbReference type="OrthoDB" id="676246at2"/>
<keyword evidence="3" id="KW-1185">Reference proteome</keyword>
<evidence type="ECO:0000313" key="2">
    <source>
        <dbReference type="EMBL" id="SEW53996.1"/>
    </source>
</evidence>
<keyword evidence="1" id="KW-0732">Signal</keyword>
<reference evidence="3" key="1">
    <citation type="submission" date="2016-10" db="EMBL/GenBank/DDBJ databases">
        <authorList>
            <person name="Varghese N."/>
            <person name="Submissions S."/>
        </authorList>
    </citation>
    <scope>NUCLEOTIDE SEQUENCE [LARGE SCALE GENOMIC DNA]</scope>
    <source>
        <strain evidence="3">DSM 3695</strain>
    </source>
</reference>
<accession>A0A1I0SBG7</accession>
<sequence length="132" mass="14363">MKNIILIASILLIGSYSVCAQQGPSRAQVVKAGADKSLAAKDYSRIFLPNIGVSDAQKSQVNKLILELFDAKRALHAQDRKNPGVYAQQQPGLFNTFKTKLTGVLNAQQMSTFLASKPATDDKANMLSSIFY</sequence>
<evidence type="ECO:0000256" key="1">
    <source>
        <dbReference type="SAM" id="SignalP"/>
    </source>
</evidence>
<feature type="chain" id="PRO_5011588846" evidence="1">
    <location>
        <begin position="21"/>
        <end position="132"/>
    </location>
</feature>
<dbReference type="AlphaFoldDB" id="A0A1I0SBG7"/>
<dbReference type="EMBL" id="FOJG01000002">
    <property type="protein sequence ID" value="SEW53996.1"/>
    <property type="molecule type" value="Genomic_DNA"/>
</dbReference>
<protein>
    <submittedName>
        <fullName evidence="2">Uncharacterized protein</fullName>
    </submittedName>
</protein>
<proteinExistence type="predicted"/>
<evidence type="ECO:0000313" key="3">
    <source>
        <dbReference type="Proteomes" id="UP000199310"/>
    </source>
</evidence>
<dbReference type="RefSeq" id="WP_089901535.1">
    <property type="nucleotide sequence ID" value="NZ_FOJG01000002.1"/>
</dbReference>
<name>A0A1I0SBG7_9BACT</name>
<feature type="signal peptide" evidence="1">
    <location>
        <begin position="1"/>
        <end position="20"/>
    </location>
</feature>
<organism evidence="2 3">
    <name type="scientific">Chitinophaga arvensicola</name>
    <dbReference type="NCBI Taxonomy" id="29529"/>
    <lineage>
        <taxon>Bacteria</taxon>
        <taxon>Pseudomonadati</taxon>
        <taxon>Bacteroidota</taxon>
        <taxon>Chitinophagia</taxon>
        <taxon>Chitinophagales</taxon>
        <taxon>Chitinophagaceae</taxon>
        <taxon>Chitinophaga</taxon>
    </lineage>
</organism>
<dbReference type="Proteomes" id="UP000199310">
    <property type="component" value="Unassembled WGS sequence"/>
</dbReference>